<evidence type="ECO:0008006" key="4">
    <source>
        <dbReference type="Google" id="ProtNLM"/>
    </source>
</evidence>
<keyword evidence="1" id="KW-0472">Membrane</keyword>
<feature type="transmembrane region" description="Helical" evidence="1">
    <location>
        <begin position="149"/>
        <end position="169"/>
    </location>
</feature>
<evidence type="ECO:0000313" key="3">
    <source>
        <dbReference type="Proteomes" id="UP001596915"/>
    </source>
</evidence>
<keyword evidence="1" id="KW-1133">Transmembrane helix</keyword>
<comment type="caution">
    <text evidence="2">The sequence shown here is derived from an EMBL/GenBank/DDBJ whole genome shotgun (WGS) entry which is preliminary data.</text>
</comment>
<feature type="transmembrane region" description="Helical" evidence="1">
    <location>
        <begin position="175"/>
        <end position="194"/>
    </location>
</feature>
<evidence type="ECO:0000313" key="2">
    <source>
        <dbReference type="EMBL" id="MFD0624832.1"/>
    </source>
</evidence>
<feature type="transmembrane region" description="Helical" evidence="1">
    <location>
        <begin position="79"/>
        <end position="98"/>
    </location>
</feature>
<gene>
    <name evidence="2" type="ORF">ACFQ2K_20885</name>
</gene>
<accession>A0ABW2WTR6</accession>
<protein>
    <recommendedName>
        <fullName evidence="4">Integral membrane protein</fullName>
    </recommendedName>
</protein>
<keyword evidence="3" id="KW-1185">Reference proteome</keyword>
<reference evidence="3" key="1">
    <citation type="journal article" date="2019" name="Int. J. Syst. Evol. Microbiol.">
        <title>The Global Catalogue of Microorganisms (GCM) 10K type strain sequencing project: providing services to taxonomists for standard genome sequencing and annotation.</title>
        <authorList>
            <consortium name="The Broad Institute Genomics Platform"/>
            <consortium name="The Broad Institute Genome Sequencing Center for Infectious Disease"/>
            <person name="Wu L."/>
            <person name="Ma J."/>
        </authorList>
    </citation>
    <scope>NUCLEOTIDE SEQUENCE [LARGE SCALE GENOMIC DNA]</scope>
    <source>
        <strain evidence="3">JCM 12607</strain>
    </source>
</reference>
<feature type="transmembrane region" description="Helical" evidence="1">
    <location>
        <begin position="39"/>
        <end position="58"/>
    </location>
</feature>
<dbReference type="EMBL" id="JBHTGL010000008">
    <property type="protein sequence ID" value="MFD0624832.1"/>
    <property type="molecule type" value="Genomic_DNA"/>
</dbReference>
<sequence length="213" mass="23399">MQQIRAWAALATSFLILLVYGSAADFAEVQEQYALRLAFTPWLLLLTAPLVILVLFRIAPEAARPGMRTRLRPALRSALMYFGALTSVPLLATAMVVIGQSLEAYWFTPFITLALTAPVLWMLFFVLFASRTMVRTVFGTSEVHATLPALLTGVLVWELAAINLLMSGMPPGPPLIQLCAVIGGPASVSAVAWWEIDRLRTRYGVTLRGRQLP</sequence>
<name>A0ABW2WTR6_9ACTN</name>
<proteinExistence type="predicted"/>
<dbReference type="Proteomes" id="UP001596915">
    <property type="component" value="Unassembled WGS sequence"/>
</dbReference>
<organism evidence="2 3">
    <name type="scientific">Streptomyces sanglieri</name>
    <dbReference type="NCBI Taxonomy" id="193460"/>
    <lineage>
        <taxon>Bacteria</taxon>
        <taxon>Bacillati</taxon>
        <taxon>Actinomycetota</taxon>
        <taxon>Actinomycetes</taxon>
        <taxon>Kitasatosporales</taxon>
        <taxon>Streptomycetaceae</taxon>
        <taxon>Streptomyces</taxon>
    </lineage>
</organism>
<keyword evidence="1" id="KW-0812">Transmembrane</keyword>
<feature type="transmembrane region" description="Helical" evidence="1">
    <location>
        <begin position="104"/>
        <end position="128"/>
    </location>
</feature>
<evidence type="ECO:0000256" key="1">
    <source>
        <dbReference type="SAM" id="Phobius"/>
    </source>
</evidence>